<name>A0A1M7AI99_9RHOB</name>
<feature type="transmembrane region" description="Helical" evidence="1">
    <location>
        <begin position="40"/>
        <end position="62"/>
    </location>
</feature>
<keyword evidence="4" id="KW-1185">Reference proteome</keyword>
<gene>
    <name evidence="3" type="ORF">SAMN05444398_102334</name>
</gene>
<organism evidence="3 4">
    <name type="scientific">Roseovarius pacificus</name>
    <dbReference type="NCBI Taxonomy" id="337701"/>
    <lineage>
        <taxon>Bacteria</taxon>
        <taxon>Pseudomonadati</taxon>
        <taxon>Pseudomonadota</taxon>
        <taxon>Alphaproteobacteria</taxon>
        <taxon>Rhodobacterales</taxon>
        <taxon>Roseobacteraceae</taxon>
        <taxon>Roseovarius</taxon>
    </lineage>
</organism>
<dbReference type="STRING" id="337701.SAMN05444398_102334"/>
<feature type="transmembrane region" description="Helical" evidence="1">
    <location>
        <begin position="7"/>
        <end position="28"/>
    </location>
</feature>
<sequence>MRRLDLFGGVFFTALGLVMIFVIIPWQTEEGMYYGLPPTFFPTLLAAGLTICAVGLTVQSLIRGRAGHEGRSAPISRWNLLMFGILVSAIFAGIVIIDLIGMLVGAPLLIAVLMLLLGERSAPHIMATAVLPVGAIYYLALYVLHTPVP</sequence>
<feature type="transmembrane region" description="Helical" evidence="1">
    <location>
        <begin position="122"/>
        <end position="144"/>
    </location>
</feature>
<keyword evidence="1" id="KW-1133">Transmembrane helix</keyword>
<reference evidence="3 4" key="1">
    <citation type="submission" date="2016-11" db="EMBL/GenBank/DDBJ databases">
        <authorList>
            <person name="Jaros S."/>
            <person name="Januszkiewicz K."/>
            <person name="Wedrychowicz H."/>
        </authorList>
    </citation>
    <scope>NUCLEOTIDE SEQUENCE [LARGE SCALE GENOMIC DNA]</scope>
    <source>
        <strain evidence="3 4">DSM 29589</strain>
    </source>
</reference>
<evidence type="ECO:0000259" key="2">
    <source>
        <dbReference type="Pfam" id="PF07331"/>
    </source>
</evidence>
<dbReference type="OrthoDB" id="7862352at2"/>
<dbReference type="AlphaFoldDB" id="A0A1M7AI99"/>
<feature type="transmembrane region" description="Helical" evidence="1">
    <location>
        <begin position="83"/>
        <end position="116"/>
    </location>
</feature>
<dbReference type="EMBL" id="FRBR01000002">
    <property type="protein sequence ID" value="SHL42219.1"/>
    <property type="molecule type" value="Genomic_DNA"/>
</dbReference>
<accession>A0A1M7AI99</accession>
<dbReference type="Pfam" id="PF07331">
    <property type="entry name" value="TctB"/>
    <property type="match status" value="1"/>
</dbReference>
<keyword evidence="1" id="KW-0812">Transmembrane</keyword>
<dbReference type="RefSeq" id="WP_143163158.1">
    <property type="nucleotide sequence ID" value="NZ_BMLR01000002.1"/>
</dbReference>
<evidence type="ECO:0000313" key="3">
    <source>
        <dbReference type="EMBL" id="SHL42219.1"/>
    </source>
</evidence>
<protein>
    <submittedName>
        <fullName evidence="3">Tripartite tricarboxylate transporter TctB family protein</fullName>
    </submittedName>
</protein>
<evidence type="ECO:0000256" key="1">
    <source>
        <dbReference type="SAM" id="Phobius"/>
    </source>
</evidence>
<keyword evidence="1" id="KW-0472">Membrane</keyword>
<proteinExistence type="predicted"/>
<dbReference type="InterPro" id="IPR009936">
    <property type="entry name" value="DUF1468"/>
</dbReference>
<evidence type="ECO:0000313" key="4">
    <source>
        <dbReference type="Proteomes" id="UP000183974"/>
    </source>
</evidence>
<feature type="domain" description="DUF1468" evidence="2">
    <location>
        <begin position="8"/>
        <end position="149"/>
    </location>
</feature>
<dbReference type="Proteomes" id="UP000183974">
    <property type="component" value="Unassembled WGS sequence"/>
</dbReference>